<evidence type="ECO:0000313" key="2">
    <source>
        <dbReference type="Proteomes" id="UP000308652"/>
    </source>
</evidence>
<protein>
    <submittedName>
        <fullName evidence="1">Uncharacterized protein</fullName>
    </submittedName>
</protein>
<accession>A0A5C3LSR9</accession>
<dbReference type="AlphaFoldDB" id="A0A5C3LSR9"/>
<organism evidence="1 2">
    <name type="scientific">Crucibulum laeve</name>
    <dbReference type="NCBI Taxonomy" id="68775"/>
    <lineage>
        <taxon>Eukaryota</taxon>
        <taxon>Fungi</taxon>
        <taxon>Dikarya</taxon>
        <taxon>Basidiomycota</taxon>
        <taxon>Agaricomycotina</taxon>
        <taxon>Agaricomycetes</taxon>
        <taxon>Agaricomycetidae</taxon>
        <taxon>Agaricales</taxon>
        <taxon>Agaricineae</taxon>
        <taxon>Nidulariaceae</taxon>
        <taxon>Crucibulum</taxon>
    </lineage>
</organism>
<dbReference type="EMBL" id="ML213615">
    <property type="protein sequence ID" value="TFK36184.1"/>
    <property type="molecule type" value="Genomic_DNA"/>
</dbReference>
<gene>
    <name evidence="1" type="ORF">BDQ12DRAFT_252565</name>
</gene>
<name>A0A5C3LSR9_9AGAR</name>
<proteinExistence type="predicted"/>
<sequence length="84" mass="10007">MRPAFVLYLYFETTRCLDCLKRINTMLHEHLTRPTFILTRIFSIRVAADARLAFRMTTHAYILFRSSITHHLRAEYIDNPSFVT</sequence>
<dbReference type="Proteomes" id="UP000308652">
    <property type="component" value="Unassembled WGS sequence"/>
</dbReference>
<reference evidence="1 2" key="1">
    <citation type="journal article" date="2019" name="Nat. Ecol. Evol.">
        <title>Megaphylogeny resolves global patterns of mushroom evolution.</title>
        <authorList>
            <person name="Varga T."/>
            <person name="Krizsan K."/>
            <person name="Foldi C."/>
            <person name="Dima B."/>
            <person name="Sanchez-Garcia M."/>
            <person name="Sanchez-Ramirez S."/>
            <person name="Szollosi G.J."/>
            <person name="Szarkandi J.G."/>
            <person name="Papp V."/>
            <person name="Albert L."/>
            <person name="Andreopoulos W."/>
            <person name="Angelini C."/>
            <person name="Antonin V."/>
            <person name="Barry K.W."/>
            <person name="Bougher N.L."/>
            <person name="Buchanan P."/>
            <person name="Buyck B."/>
            <person name="Bense V."/>
            <person name="Catcheside P."/>
            <person name="Chovatia M."/>
            <person name="Cooper J."/>
            <person name="Damon W."/>
            <person name="Desjardin D."/>
            <person name="Finy P."/>
            <person name="Geml J."/>
            <person name="Haridas S."/>
            <person name="Hughes K."/>
            <person name="Justo A."/>
            <person name="Karasinski D."/>
            <person name="Kautmanova I."/>
            <person name="Kiss B."/>
            <person name="Kocsube S."/>
            <person name="Kotiranta H."/>
            <person name="LaButti K.M."/>
            <person name="Lechner B.E."/>
            <person name="Liimatainen K."/>
            <person name="Lipzen A."/>
            <person name="Lukacs Z."/>
            <person name="Mihaltcheva S."/>
            <person name="Morgado L.N."/>
            <person name="Niskanen T."/>
            <person name="Noordeloos M.E."/>
            <person name="Ohm R.A."/>
            <person name="Ortiz-Santana B."/>
            <person name="Ovrebo C."/>
            <person name="Racz N."/>
            <person name="Riley R."/>
            <person name="Savchenko A."/>
            <person name="Shiryaev A."/>
            <person name="Soop K."/>
            <person name="Spirin V."/>
            <person name="Szebenyi C."/>
            <person name="Tomsovsky M."/>
            <person name="Tulloss R.E."/>
            <person name="Uehling J."/>
            <person name="Grigoriev I.V."/>
            <person name="Vagvolgyi C."/>
            <person name="Papp T."/>
            <person name="Martin F.M."/>
            <person name="Miettinen O."/>
            <person name="Hibbett D.S."/>
            <person name="Nagy L.G."/>
        </authorList>
    </citation>
    <scope>NUCLEOTIDE SEQUENCE [LARGE SCALE GENOMIC DNA]</scope>
    <source>
        <strain evidence="1 2">CBS 166.37</strain>
    </source>
</reference>
<evidence type="ECO:0000313" key="1">
    <source>
        <dbReference type="EMBL" id="TFK36184.1"/>
    </source>
</evidence>
<keyword evidence="2" id="KW-1185">Reference proteome</keyword>